<evidence type="ECO:0000313" key="2">
    <source>
        <dbReference type="Proteomes" id="UP001059380"/>
    </source>
</evidence>
<reference evidence="1" key="1">
    <citation type="submission" date="2021-04" db="EMBL/GenBank/DDBJ databases">
        <title>Phylogenetic analysis of Acidobacteriaceae.</title>
        <authorList>
            <person name="Qiu L."/>
            <person name="Zhang Q."/>
        </authorList>
    </citation>
    <scope>NUCLEOTIDE SEQUENCE</scope>
    <source>
        <strain evidence="1">DSM 25168</strain>
    </source>
</reference>
<dbReference type="Proteomes" id="UP001059380">
    <property type="component" value="Chromosome"/>
</dbReference>
<accession>A0A9J7BHL3</accession>
<gene>
    <name evidence="1" type="ORF">MOP44_15625</name>
</gene>
<sequence length="211" mass="22882">MKRWHVIALVLVLAGVGAYFYFYRGFRLGAGGLSGAGNEVAGSAQMSWQTISRPDDGFKVELPADPKETQIPAYNELGGTEPVRMLYASPDADTMFALAWSDNPPVARVNHRAPDLTLDQARDGMLARTQTTLASESKTVDQGFPARDITAKNSGGGLLQARFVLVNDRLYTLMALFPSTKARHEQDVVRFYNSFSPSGISTTLPSAPPKG</sequence>
<dbReference type="EMBL" id="CP093313">
    <property type="protein sequence ID" value="UWZ82001.1"/>
    <property type="molecule type" value="Genomic_DNA"/>
</dbReference>
<dbReference type="RefSeq" id="WP_260791019.1">
    <property type="nucleotide sequence ID" value="NZ_CP093313.1"/>
</dbReference>
<organism evidence="1 2">
    <name type="scientific">Occallatibacter riparius</name>
    <dbReference type="NCBI Taxonomy" id="1002689"/>
    <lineage>
        <taxon>Bacteria</taxon>
        <taxon>Pseudomonadati</taxon>
        <taxon>Acidobacteriota</taxon>
        <taxon>Terriglobia</taxon>
        <taxon>Terriglobales</taxon>
        <taxon>Acidobacteriaceae</taxon>
        <taxon>Occallatibacter</taxon>
    </lineage>
</organism>
<evidence type="ECO:0000313" key="1">
    <source>
        <dbReference type="EMBL" id="UWZ82001.1"/>
    </source>
</evidence>
<proteinExistence type="predicted"/>
<dbReference type="KEGG" id="orp:MOP44_15625"/>
<dbReference type="AlphaFoldDB" id="A0A9J7BHL3"/>
<name>A0A9J7BHL3_9BACT</name>
<keyword evidence="2" id="KW-1185">Reference proteome</keyword>
<protein>
    <submittedName>
        <fullName evidence="1">Uncharacterized protein</fullName>
    </submittedName>
</protein>